<accession>A0A1N7IHV3</accession>
<dbReference type="Proteomes" id="UP000186106">
    <property type="component" value="Unassembled WGS sequence"/>
</dbReference>
<proteinExistence type="predicted"/>
<feature type="chain" id="PRO_5044563476" evidence="1">
    <location>
        <begin position="22"/>
        <end position="343"/>
    </location>
</feature>
<evidence type="ECO:0000313" key="5">
    <source>
        <dbReference type="Proteomes" id="UP000186106"/>
    </source>
</evidence>
<reference evidence="3 6" key="2">
    <citation type="submission" date="2018-11" db="EMBL/GenBank/DDBJ databases">
        <title>Proposal to divide the Flavobacteriaceae and reorganize its genera based on Amino Acid Identity values calculated from whole genome sequences.</title>
        <authorList>
            <person name="Nicholson A.C."/>
            <person name="Gulvik C.A."/>
            <person name="Whitney A.M."/>
            <person name="Humrighouse B.W."/>
            <person name="Bell M."/>
            <person name="Holmes B."/>
            <person name="Steigerwalt A.G."/>
            <person name="Villarma A."/>
            <person name="Sheth M."/>
            <person name="Batra D."/>
            <person name="Pryor J."/>
            <person name="Bernardet J.-F."/>
            <person name="Hugo C."/>
            <person name="Kampfer P."/>
            <person name="Newman J."/>
            <person name="McQuiston J.R."/>
        </authorList>
    </citation>
    <scope>NUCLEOTIDE SEQUENCE [LARGE SCALE GENOMIC DNA]</scope>
    <source>
        <strain evidence="3 6">DSM 16927</strain>
    </source>
</reference>
<evidence type="ECO:0000313" key="3">
    <source>
        <dbReference type="EMBL" id="AZB00395.1"/>
    </source>
</evidence>
<dbReference type="OrthoDB" id="1038436at2"/>
<dbReference type="Proteomes" id="UP000279541">
    <property type="component" value="Chromosome"/>
</dbReference>
<sequence>MKKRILSCMSALLMLSASSCSNDETLVETQTQNPTSENLTLPVNNKEFGAYNALGYGYNVTGEYANANATGSKVINIDLFKAEQGARLLDENTLSQEYSEEYGADAAAFSKVISNKVGATEQMQLYGKTISSIINSATTNNSNLFDAKYIYGSYNLLIKQKRYRINATADMLSNYLTQDFLQDIQSKTPEQIVRDYGTHVTVDIYTGAKIDMIFQAQTTNPDRQSAARAGVKTVINTLNSNVSNDTDAQEASKNYSKKLYCVTRGGDQSKGFAKMFNLDQPNSKINISDWQSTSTKDNSVLVDFGPNGLVLIYDLVSDPSKKAQLKSYVDQYLTSNQVLLASH</sequence>
<dbReference type="KEGG" id="cjt:EG359_12520"/>
<protein>
    <submittedName>
        <fullName evidence="4">MAC/Perforin domain-containing protein</fullName>
    </submittedName>
</protein>
<gene>
    <name evidence="3" type="ORF">EG359_12520</name>
    <name evidence="4" type="ORF">SAMN05421768_105435</name>
</gene>
<dbReference type="STRING" id="112234.SAMN05421768_105435"/>
<evidence type="ECO:0000313" key="4">
    <source>
        <dbReference type="EMBL" id="SIS36694.1"/>
    </source>
</evidence>
<dbReference type="EMBL" id="CP033926">
    <property type="protein sequence ID" value="AZB00395.1"/>
    <property type="molecule type" value="Genomic_DNA"/>
</dbReference>
<name>A0A1N7IHV3_9FLAO</name>
<evidence type="ECO:0000259" key="2">
    <source>
        <dbReference type="PROSITE" id="PS51412"/>
    </source>
</evidence>
<dbReference type="AlphaFoldDB" id="A0A1N7IHV3"/>
<dbReference type="PROSITE" id="PS51412">
    <property type="entry name" value="MACPF_2"/>
    <property type="match status" value="1"/>
</dbReference>
<evidence type="ECO:0000313" key="6">
    <source>
        <dbReference type="Proteomes" id="UP000279541"/>
    </source>
</evidence>
<evidence type="ECO:0000256" key="1">
    <source>
        <dbReference type="SAM" id="SignalP"/>
    </source>
</evidence>
<dbReference type="PROSITE" id="PS51257">
    <property type="entry name" value="PROKAR_LIPOPROTEIN"/>
    <property type="match status" value="1"/>
</dbReference>
<dbReference type="Pfam" id="PF01823">
    <property type="entry name" value="MACPF"/>
    <property type="match status" value="1"/>
</dbReference>
<feature type="domain" description="MACPF" evidence="2">
    <location>
        <begin position="16"/>
        <end position="343"/>
    </location>
</feature>
<dbReference type="InterPro" id="IPR020864">
    <property type="entry name" value="MACPF"/>
</dbReference>
<keyword evidence="6" id="KW-1185">Reference proteome</keyword>
<organism evidence="4 5">
    <name type="scientific">Chryseobacterium joostei</name>
    <dbReference type="NCBI Taxonomy" id="112234"/>
    <lineage>
        <taxon>Bacteria</taxon>
        <taxon>Pseudomonadati</taxon>
        <taxon>Bacteroidota</taxon>
        <taxon>Flavobacteriia</taxon>
        <taxon>Flavobacteriales</taxon>
        <taxon>Weeksellaceae</taxon>
        <taxon>Chryseobacterium group</taxon>
        <taxon>Chryseobacterium</taxon>
    </lineage>
</organism>
<feature type="signal peptide" evidence="1">
    <location>
        <begin position="1"/>
        <end position="21"/>
    </location>
</feature>
<dbReference type="EMBL" id="FTNZ01000005">
    <property type="protein sequence ID" value="SIS36694.1"/>
    <property type="molecule type" value="Genomic_DNA"/>
</dbReference>
<dbReference type="RefSeq" id="WP_084180466.1">
    <property type="nucleotide sequence ID" value="NZ_CP033926.1"/>
</dbReference>
<keyword evidence="1" id="KW-0732">Signal</keyword>
<reference evidence="4 5" key="1">
    <citation type="submission" date="2017-01" db="EMBL/GenBank/DDBJ databases">
        <authorList>
            <person name="Mah S.A."/>
            <person name="Swanson W.J."/>
            <person name="Moy G.W."/>
            <person name="Vacquier V.D."/>
        </authorList>
    </citation>
    <scope>NUCLEOTIDE SEQUENCE [LARGE SCALE GENOMIC DNA]</scope>
    <source>
        <strain evidence="4 5">DSM 16927</strain>
    </source>
</reference>